<evidence type="ECO:0000313" key="2">
    <source>
        <dbReference type="Proteomes" id="UP000062317"/>
    </source>
</evidence>
<dbReference type="Proteomes" id="UP000062317">
    <property type="component" value="Unassembled WGS sequence"/>
</dbReference>
<reference evidence="1 2" key="1">
    <citation type="submission" date="2015-11" db="EMBL/GenBank/DDBJ databases">
        <title>Expanding the genomic diversity of Burkholderia species for the development of highly accurate diagnostics.</title>
        <authorList>
            <person name="Sahl J."/>
            <person name="Keim P."/>
            <person name="Wagner D."/>
        </authorList>
    </citation>
    <scope>NUCLEOTIDE SEQUENCE [LARGE SCALE GENOMIC DNA]</scope>
    <source>
        <strain evidence="1 2">MSMB1301WGS</strain>
    </source>
</reference>
<dbReference type="RefSeq" id="WP_060107558.1">
    <property type="nucleotide sequence ID" value="NZ_LPEQ01000100.1"/>
</dbReference>
<evidence type="ECO:0000313" key="1">
    <source>
        <dbReference type="EMBL" id="KVV43469.1"/>
    </source>
</evidence>
<keyword evidence="2" id="KW-1185">Reference proteome</keyword>
<dbReference type="AlphaFoldDB" id="A0A105V940"/>
<organism evidence="1 2">
    <name type="scientific">Burkholderia territorii</name>
    <dbReference type="NCBI Taxonomy" id="1503055"/>
    <lineage>
        <taxon>Bacteria</taxon>
        <taxon>Pseudomonadati</taxon>
        <taxon>Pseudomonadota</taxon>
        <taxon>Betaproteobacteria</taxon>
        <taxon>Burkholderiales</taxon>
        <taxon>Burkholderiaceae</taxon>
        <taxon>Burkholderia</taxon>
        <taxon>Burkholderia cepacia complex</taxon>
    </lineage>
</organism>
<accession>A0A105V940</accession>
<comment type="caution">
    <text evidence="1">The sequence shown here is derived from an EMBL/GenBank/DDBJ whole genome shotgun (WGS) entry which is preliminary data.</text>
</comment>
<name>A0A105V940_9BURK</name>
<protein>
    <submittedName>
        <fullName evidence="1">Uncharacterized protein</fullName>
    </submittedName>
</protein>
<gene>
    <name evidence="1" type="ORF">WT27_09920</name>
</gene>
<proteinExistence type="predicted"/>
<dbReference type="EMBL" id="LPEQ01000100">
    <property type="protein sequence ID" value="KVV43469.1"/>
    <property type="molecule type" value="Genomic_DNA"/>
</dbReference>
<sequence length="249" mass="26907">MSSTADQLSKPEFVRLALLDDDGGVRALFAEHLGAERGRLASALAECFEQLPMLHTRVAAMRTQRSSLIDVLVFGVLDDIVISTKLLLSGKGTAAGNLMRQAIEGVAMSLLCSTDSEVVLDARSKKGDLRGEYWKLVMVDDSRVQAQRAIQQLVWNADLLALEPDGLAELAAVAKHYSSLSHAGIMTVLSRIPLNASGQPTVGGSFDPGKLDWYRRELDWRVRLSHQLPNVIGHLLGTLTPPTSAAPTA</sequence>